<comment type="caution">
    <text evidence="2">The sequence shown here is derived from an EMBL/GenBank/DDBJ whole genome shotgun (WGS) entry which is preliminary data.</text>
</comment>
<evidence type="ECO:0000313" key="2">
    <source>
        <dbReference type="EMBL" id="MED6251269.1"/>
    </source>
</evidence>
<name>A0ABU7BLS3_9TELE</name>
<keyword evidence="3" id="KW-1185">Reference proteome</keyword>
<protein>
    <submittedName>
        <fullName evidence="2">Uncharacterized protein</fullName>
    </submittedName>
</protein>
<evidence type="ECO:0000256" key="1">
    <source>
        <dbReference type="SAM" id="MobiDB-lite"/>
    </source>
</evidence>
<dbReference type="Proteomes" id="UP001345963">
    <property type="component" value="Unassembled WGS sequence"/>
</dbReference>
<gene>
    <name evidence="2" type="ORF">ATANTOWER_026918</name>
</gene>
<organism evidence="2 3">
    <name type="scientific">Ataeniobius toweri</name>
    <dbReference type="NCBI Taxonomy" id="208326"/>
    <lineage>
        <taxon>Eukaryota</taxon>
        <taxon>Metazoa</taxon>
        <taxon>Chordata</taxon>
        <taxon>Craniata</taxon>
        <taxon>Vertebrata</taxon>
        <taxon>Euteleostomi</taxon>
        <taxon>Actinopterygii</taxon>
        <taxon>Neopterygii</taxon>
        <taxon>Teleostei</taxon>
        <taxon>Neoteleostei</taxon>
        <taxon>Acanthomorphata</taxon>
        <taxon>Ovalentaria</taxon>
        <taxon>Atherinomorphae</taxon>
        <taxon>Cyprinodontiformes</taxon>
        <taxon>Goodeidae</taxon>
        <taxon>Ataeniobius</taxon>
    </lineage>
</organism>
<evidence type="ECO:0000313" key="3">
    <source>
        <dbReference type="Proteomes" id="UP001345963"/>
    </source>
</evidence>
<dbReference type="EMBL" id="JAHUTI010059655">
    <property type="protein sequence ID" value="MED6251269.1"/>
    <property type="molecule type" value="Genomic_DNA"/>
</dbReference>
<feature type="compositionally biased region" description="Low complexity" evidence="1">
    <location>
        <begin position="135"/>
        <end position="147"/>
    </location>
</feature>
<feature type="region of interest" description="Disordered" evidence="1">
    <location>
        <begin position="77"/>
        <end position="153"/>
    </location>
</feature>
<accession>A0ABU7BLS3</accession>
<reference evidence="2 3" key="1">
    <citation type="submission" date="2021-07" db="EMBL/GenBank/DDBJ databases">
        <authorList>
            <person name="Palmer J.M."/>
        </authorList>
    </citation>
    <scope>NUCLEOTIDE SEQUENCE [LARGE SCALE GENOMIC DNA]</scope>
    <source>
        <strain evidence="2 3">AT_MEX2019</strain>
        <tissue evidence="2">Muscle</tissue>
    </source>
</reference>
<feature type="compositionally biased region" description="Low complexity" evidence="1">
    <location>
        <begin position="93"/>
        <end position="102"/>
    </location>
</feature>
<sequence>MTVLIREHHRLYSGRYQEGPVLPQTQLPDPGSGVGHQLQHCSLGAWISEEDLQSGPAFNNDQELHSSASSLDAKLCTAVTPTQTPNPNPGPKTGPLTGKGDPVVSPSKQAKTLPSWKYSFKSSSTPRSQPLTKQTTTSGTVADTSASSGGGGGNWLINGLSSLRGHRRTSSARGAF</sequence>
<proteinExistence type="predicted"/>
<feature type="compositionally biased region" description="Polar residues" evidence="1">
    <location>
        <begin position="120"/>
        <end position="134"/>
    </location>
</feature>